<dbReference type="InterPro" id="IPR036291">
    <property type="entry name" value="NAD(P)-bd_dom_sf"/>
</dbReference>
<dbReference type="InterPro" id="IPR005097">
    <property type="entry name" value="Sacchrp_dh_NADP-bd"/>
</dbReference>
<dbReference type="EMBL" id="JAAHCF010000073">
    <property type="protein sequence ID" value="KAK8148779.1"/>
    <property type="molecule type" value="Genomic_DNA"/>
</dbReference>
<dbReference type="GO" id="GO:0005811">
    <property type="term" value="C:lipid droplet"/>
    <property type="evidence" value="ECO:0007669"/>
    <property type="project" value="TreeGrafter"/>
</dbReference>
<proteinExistence type="inferred from homology"/>
<dbReference type="PANTHER" id="PTHR12286">
    <property type="entry name" value="SACCHAROPINE DEHYDROGENASE-LIKE OXIDOREDUCTASE"/>
    <property type="match status" value="1"/>
</dbReference>
<dbReference type="Proteomes" id="UP001397290">
    <property type="component" value="Unassembled WGS sequence"/>
</dbReference>
<dbReference type="GO" id="GO:0005886">
    <property type="term" value="C:plasma membrane"/>
    <property type="evidence" value="ECO:0007669"/>
    <property type="project" value="TreeGrafter"/>
</dbReference>
<dbReference type="Gene3D" id="3.40.50.720">
    <property type="entry name" value="NAD(P)-binding Rossmann-like Domain"/>
    <property type="match status" value="1"/>
</dbReference>
<keyword evidence="5" id="KW-1185">Reference proteome</keyword>
<feature type="domain" description="Saccharopine dehydrogenase NADP binding" evidence="3">
    <location>
        <begin position="8"/>
        <end position="133"/>
    </location>
</feature>
<organism evidence="4 5">
    <name type="scientific">Beauveria asiatica</name>
    <dbReference type="NCBI Taxonomy" id="1069075"/>
    <lineage>
        <taxon>Eukaryota</taxon>
        <taxon>Fungi</taxon>
        <taxon>Dikarya</taxon>
        <taxon>Ascomycota</taxon>
        <taxon>Pezizomycotina</taxon>
        <taxon>Sordariomycetes</taxon>
        <taxon>Hypocreomycetidae</taxon>
        <taxon>Hypocreales</taxon>
        <taxon>Cordycipitaceae</taxon>
        <taxon>Beauveria</taxon>
    </lineage>
</organism>
<accession>A0AAW0S2J7</accession>
<evidence type="ECO:0000313" key="5">
    <source>
        <dbReference type="Proteomes" id="UP001397290"/>
    </source>
</evidence>
<feature type="transmembrane region" description="Helical" evidence="2">
    <location>
        <begin position="286"/>
        <end position="305"/>
    </location>
</feature>
<evidence type="ECO:0000313" key="4">
    <source>
        <dbReference type="EMBL" id="KAK8148779.1"/>
    </source>
</evidence>
<sequence length="416" mass="44708">MSRVYDFVLLGATGYTGKLCVQYMVDNMPSKVRWAIAGRNKSKLEEVAAEMQVIEAGGTLIVLDLSSESEIVSLAKSTRVLINIIGPYGTTCGSAVFKACAENGTHYVDGAGEPVWRQDMIDEYEEIAKKSGSKMVITCGWGAVPADVSTYLAVTSIRQTFSLPTLEVVGALYDIKGLPSGGAVDSISTTFANNSISRLLGAININSISPVKPVGNPNRKDGLPRANIFGVQMIDGMGTMTTNFHEPVDLPLIGRSWGLFASGDNGAAPSYGPNFRFSSRIRMSNALVAWLFRVTYVTLAALIFIPPVRFVVGKLFPPGAGASAEKRRNYHFTYRAMGIADTTHPMKPTALVEFHYPGDANDFTAMTMTEAGLLLLDDQSALSSRGGGILTPASLRDEYVGALQRHGVRISIDTTK</sequence>
<gene>
    <name evidence="4" type="ORF">G3M48_009181</name>
</gene>
<keyword evidence="2" id="KW-0812">Transmembrane</keyword>
<comment type="similarity">
    <text evidence="1">Belongs to the saccharopine dehydrogenase family.</text>
</comment>
<dbReference type="Pfam" id="PF03435">
    <property type="entry name" value="Sacchrp_dh_NADP"/>
    <property type="match status" value="1"/>
</dbReference>
<dbReference type="SUPFAM" id="SSF51735">
    <property type="entry name" value="NAD(P)-binding Rossmann-fold domains"/>
    <property type="match status" value="1"/>
</dbReference>
<keyword evidence="2" id="KW-1133">Transmembrane helix</keyword>
<dbReference type="GO" id="GO:0009247">
    <property type="term" value="P:glycolipid biosynthetic process"/>
    <property type="evidence" value="ECO:0007669"/>
    <property type="project" value="TreeGrafter"/>
</dbReference>
<evidence type="ECO:0000256" key="1">
    <source>
        <dbReference type="ARBA" id="ARBA00038048"/>
    </source>
</evidence>
<dbReference type="AlphaFoldDB" id="A0AAW0S2J7"/>
<protein>
    <recommendedName>
        <fullName evidence="3">Saccharopine dehydrogenase NADP binding domain-containing protein</fullName>
    </recommendedName>
</protein>
<dbReference type="PANTHER" id="PTHR12286:SF5">
    <property type="entry name" value="SACCHAROPINE DEHYDROGENASE-LIKE OXIDOREDUCTASE"/>
    <property type="match status" value="1"/>
</dbReference>
<evidence type="ECO:0000259" key="3">
    <source>
        <dbReference type="Pfam" id="PF03435"/>
    </source>
</evidence>
<name>A0AAW0S2J7_9HYPO</name>
<reference evidence="4 5" key="1">
    <citation type="submission" date="2020-02" db="EMBL/GenBank/DDBJ databases">
        <title>Comparative genomics of the hypocrealean fungal genus Beauvera.</title>
        <authorList>
            <person name="Showalter D.N."/>
            <person name="Bushley K.E."/>
            <person name="Rehner S.A."/>
        </authorList>
    </citation>
    <scope>NUCLEOTIDE SEQUENCE [LARGE SCALE GENOMIC DNA]</scope>
    <source>
        <strain evidence="4 5">ARSEF4384</strain>
    </source>
</reference>
<comment type="caution">
    <text evidence="4">The sequence shown here is derived from an EMBL/GenBank/DDBJ whole genome shotgun (WGS) entry which is preliminary data.</text>
</comment>
<keyword evidence="2" id="KW-0472">Membrane</keyword>
<dbReference type="InterPro" id="IPR051276">
    <property type="entry name" value="Saccharopine_DH-like_oxidrdct"/>
</dbReference>
<dbReference type="GO" id="GO:0005739">
    <property type="term" value="C:mitochondrion"/>
    <property type="evidence" value="ECO:0007669"/>
    <property type="project" value="TreeGrafter"/>
</dbReference>
<evidence type="ECO:0000256" key="2">
    <source>
        <dbReference type="SAM" id="Phobius"/>
    </source>
</evidence>